<dbReference type="InParanoid" id="A0A2J6TQR4"/>
<protein>
    <submittedName>
        <fullName evidence="1">Uncharacterized protein</fullName>
    </submittedName>
</protein>
<proteinExistence type="predicted"/>
<name>A0A2J6TQR4_9HELO</name>
<dbReference type="GeneID" id="36578880"/>
<dbReference type="AlphaFoldDB" id="A0A2J6TQR4"/>
<accession>A0A2J6TQR4</accession>
<keyword evidence="2" id="KW-1185">Reference proteome</keyword>
<organism evidence="1 2">
    <name type="scientific">Hyaloscypha bicolor E</name>
    <dbReference type="NCBI Taxonomy" id="1095630"/>
    <lineage>
        <taxon>Eukaryota</taxon>
        <taxon>Fungi</taxon>
        <taxon>Dikarya</taxon>
        <taxon>Ascomycota</taxon>
        <taxon>Pezizomycotina</taxon>
        <taxon>Leotiomycetes</taxon>
        <taxon>Helotiales</taxon>
        <taxon>Hyaloscyphaceae</taxon>
        <taxon>Hyaloscypha</taxon>
        <taxon>Hyaloscypha bicolor</taxon>
    </lineage>
</organism>
<dbReference type="RefSeq" id="XP_024742269.1">
    <property type="nucleotide sequence ID" value="XM_024870798.1"/>
</dbReference>
<dbReference type="EMBL" id="KZ613746">
    <property type="protein sequence ID" value="PMD65365.1"/>
    <property type="molecule type" value="Genomic_DNA"/>
</dbReference>
<evidence type="ECO:0000313" key="2">
    <source>
        <dbReference type="Proteomes" id="UP000235371"/>
    </source>
</evidence>
<gene>
    <name evidence="1" type="ORF">K444DRAFT_178439</name>
</gene>
<reference evidence="1 2" key="1">
    <citation type="submission" date="2016-04" db="EMBL/GenBank/DDBJ databases">
        <title>A degradative enzymes factory behind the ericoid mycorrhizal symbiosis.</title>
        <authorList>
            <consortium name="DOE Joint Genome Institute"/>
            <person name="Martino E."/>
            <person name="Morin E."/>
            <person name="Grelet G."/>
            <person name="Kuo A."/>
            <person name="Kohler A."/>
            <person name="Daghino S."/>
            <person name="Barry K."/>
            <person name="Choi C."/>
            <person name="Cichocki N."/>
            <person name="Clum A."/>
            <person name="Copeland A."/>
            <person name="Hainaut M."/>
            <person name="Haridas S."/>
            <person name="Labutti K."/>
            <person name="Lindquist E."/>
            <person name="Lipzen A."/>
            <person name="Khouja H.-R."/>
            <person name="Murat C."/>
            <person name="Ohm R."/>
            <person name="Olson A."/>
            <person name="Spatafora J."/>
            <person name="Veneault-Fourrey C."/>
            <person name="Henrissat B."/>
            <person name="Grigoriev I."/>
            <person name="Martin F."/>
            <person name="Perotto S."/>
        </authorList>
    </citation>
    <scope>NUCLEOTIDE SEQUENCE [LARGE SCALE GENOMIC DNA]</scope>
    <source>
        <strain evidence="1 2">E</strain>
    </source>
</reference>
<dbReference type="Proteomes" id="UP000235371">
    <property type="component" value="Unassembled WGS sequence"/>
</dbReference>
<sequence length="204" mass="22659">MFTGLQLRGLLRQDREKSLISGPSSVELGWFLSDGNNDNLEGISFASFGDLVVSTSSFRYPICGLSGSFDFENIFYLAIRRVSLGYSALPRHISFPYSGAVERVEILDEGIINGFTFPLQRYIVDMHALPRCCSSSLTIFVDFSIGRPLQFCLSVNACNEKYFRSPFLFGHLICIPGFPIYTVNGSQFTSLNGQRLTSALSNNS</sequence>
<evidence type="ECO:0000313" key="1">
    <source>
        <dbReference type="EMBL" id="PMD65365.1"/>
    </source>
</evidence>